<keyword evidence="1 3" id="KW-0378">Hydrolase</keyword>
<dbReference type="GO" id="GO:0050118">
    <property type="term" value="F:N-acetyldiaminopimelate deacetylase activity"/>
    <property type="evidence" value="ECO:0007669"/>
    <property type="project" value="UniProtKB-EC"/>
</dbReference>
<dbReference type="InterPro" id="IPR036264">
    <property type="entry name" value="Bact_exopeptidase_dim_dom"/>
</dbReference>
<sequence length="412" mass="43858">MSEDPVLSLIDSEYPSLLDLYQELHAHPELSGGEAWTAERLAGELERAGYLVTRGVGGHGVVAMFANGEGPTLMVRADMDGLPVREETGLSYQSRVRMRDARGRKVDVMHACGHDIHMTSLVGAARILALLRDRWSGTLVLVGQPSEESVSGAARMVADGLYSRFPRPSAGIALHVAPDLPAGTIGYREGIFSAGSESLDIVIPGIGGHAAHPDQTRDPVVIAAQVILAFQTIVSRELPPLEFGIITVASVHGGLKHNAIPDEVLLQVNIRYFRKPIRDLLLDAIKRVTEGVVKSAGLPASHIPGISLLPESVPPMTNDPALTSRVANALTRVLGTASVLRIDPLTGSEDFGVFGLVEPPLPLCYFRVGCAGETGSCGFLHSSRFSPPPTVIRDATRALVIAAMELLPARSP</sequence>
<dbReference type="EC" id="3.5.1.47" evidence="3"/>
<dbReference type="InterPro" id="IPR011650">
    <property type="entry name" value="Peptidase_M20_dimer"/>
</dbReference>
<reference evidence="3" key="1">
    <citation type="journal article" date="2015" name="Proc. Natl. Acad. Sci. U.S.A.">
        <title>Networks of energetic and metabolic interactions define dynamics in microbial communities.</title>
        <authorList>
            <person name="Embree M."/>
            <person name="Liu J.K."/>
            <person name="Al-Bassam M.M."/>
            <person name="Zengler K."/>
        </authorList>
    </citation>
    <scope>NUCLEOTIDE SEQUENCE</scope>
</reference>
<protein>
    <submittedName>
        <fullName evidence="3">N-acetyl-l,l-diaminopimelate deacetylase</fullName>
        <ecNumber evidence="3">3.5.1.47</ecNumber>
    </submittedName>
</protein>
<accession>A0A0W8F272</accession>
<dbReference type="PANTHER" id="PTHR11014:SF63">
    <property type="entry name" value="METALLOPEPTIDASE, PUTATIVE (AFU_ORTHOLOGUE AFUA_6G09600)-RELATED"/>
    <property type="match status" value="1"/>
</dbReference>
<name>A0A0W8F272_9ZZZZ</name>
<evidence type="ECO:0000256" key="1">
    <source>
        <dbReference type="ARBA" id="ARBA00022801"/>
    </source>
</evidence>
<organism evidence="3">
    <name type="scientific">hydrocarbon metagenome</name>
    <dbReference type="NCBI Taxonomy" id="938273"/>
    <lineage>
        <taxon>unclassified sequences</taxon>
        <taxon>metagenomes</taxon>
        <taxon>ecological metagenomes</taxon>
    </lineage>
</organism>
<dbReference type="AlphaFoldDB" id="A0A0W8F272"/>
<evidence type="ECO:0000313" key="3">
    <source>
        <dbReference type="EMBL" id="KUG14929.1"/>
    </source>
</evidence>
<comment type="caution">
    <text evidence="3">The sequence shown here is derived from an EMBL/GenBank/DDBJ whole genome shotgun (WGS) entry which is preliminary data.</text>
</comment>
<dbReference type="InterPro" id="IPR002933">
    <property type="entry name" value="Peptidase_M20"/>
</dbReference>
<dbReference type="InterPro" id="IPR017439">
    <property type="entry name" value="Amidohydrolase"/>
</dbReference>
<dbReference type="Gene3D" id="3.40.630.10">
    <property type="entry name" value="Zn peptidases"/>
    <property type="match status" value="1"/>
</dbReference>
<feature type="domain" description="Peptidase M20 dimerisation" evidence="2">
    <location>
        <begin position="195"/>
        <end position="272"/>
    </location>
</feature>
<dbReference type="SUPFAM" id="SSF55031">
    <property type="entry name" value="Bacterial exopeptidase dimerisation domain"/>
    <property type="match status" value="1"/>
</dbReference>
<dbReference type="SUPFAM" id="SSF53187">
    <property type="entry name" value="Zn-dependent exopeptidases"/>
    <property type="match status" value="1"/>
</dbReference>
<dbReference type="EMBL" id="LNQE01001604">
    <property type="protein sequence ID" value="KUG14929.1"/>
    <property type="molecule type" value="Genomic_DNA"/>
</dbReference>
<dbReference type="Pfam" id="PF01546">
    <property type="entry name" value="Peptidase_M20"/>
    <property type="match status" value="1"/>
</dbReference>
<dbReference type="Gene3D" id="3.30.70.360">
    <property type="match status" value="1"/>
</dbReference>
<dbReference type="FunFam" id="3.30.70.360:FF:000001">
    <property type="entry name" value="N-acetyldiaminopimelate deacetylase"/>
    <property type="match status" value="1"/>
</dbReference>
<proteinExistence type="predicted"/>
<dbReference type="PIRSF" id="PIRSF005962">
    <property type="entry name" value="Pept_M20D_amidohydro"/>
    <property type="match status" value="1"/>
</dbReference>
<dbReference type="NCBIfam" id="TIGR01891">
    <property type="entry name" value="amidohydrolases"/>
    <property type="match status" value="1"/>
</dbReference>
<dbReference type="Pfam" id="PF07687">
    <property type="entry name" value="M20_dimer"/>
    <property type="match status" value="1"/>
</dbReference>
<gene>
    <name evidence="3" type="ORF">ASZ90_015427</name>
</gene>
<evidence type="ECO:0000259" key="2">
    <source>
        <dbReference type="Pfam" id="PF07687"/>
    </source>
</evidence>
<dbReference type="PANTHER" id="PTHR11014">
    <property type="entry name" value="PEPTIDASE M20 FAMILY MEMBER"/>
    <property type="match status" value="1"/>
</dbReference>